<proteinExistence type="predicted"/>
<evidence type="ECO:0000313" key="2">
    <source>
        <dbReference type="EMBL" id="OIJ06145.1"/>
    </source>
</evidence>
<evidence type="ECO:0000313" key="4">
    <source>
        <dbReference type="Proteomes" id="UP000180175"/>
    </source>
</evidence>
<dbReference type="AlphaFoldDB" id="A0A1S2L3F0"/>
<dbReference type="PANTHER" id="PTHR37301">
    <property type="entry name" value="DNA-BINDING PROTEIN-RELATED"/>
    <property type="match status" value="1"/>
</dbReference>
<dbReference type="Gene3D" id="1.10.260.40">
    <property type="entry name" value="lambda repressor-like DNA-binding domains"/>
    <property type="match status" value="1"/>
</dbReference>
<dbReference type="EMBL" id="LQXD01000186">
    <property type="protein sequence ID" value="OIJ06145.1"/>
    <property type="molecule type" value="Genomic_DNA"/>
</dbReference>
<feature type="domain" description="HTH cro/C1-type" evidence="1">
    <location>
        <begin position="89"/>
        <end position="144"/>
    </location>
</feature>
<sequence length="238" mass="27999">MLTINLENILDHFETNTNRLSEELNESAETLRRFRLNMVTRYSKSIIEKICTHFKVNVDDLIVIEGQTKNTFATLSLEEDEKFILRCKLKSLLAGRDLSIQQTASDIDESFETVRRMANNMTERIPVQMIEKLLKYFDIPLNELYYLQKVKIKPNTVREIPTAYTTKTRIFTNLNVLLNKKKLTLKQVSLDTDISYQMLLKFQNNQMRRLPLDMLETLCDYLDVPIDHLLITEKSNKK</sequence>
<evidence type="ECO:0000259" key="1">
    <source>
        <dbReference type="PROSITE" id="PS50943"/>
    </source>
</evidence>
<gene>
    <name evidence="3" type="ORF">AWH56_008665</name>
    <name evidence="2" type="ORF">AWH56_21415</name>
</gene>
<reference evidence="3" key="4">
    <citation type="submission" date="2020-10" db="EMBL/GenBank/DDBJ databases">
        <authorList>
            <person name="Bassil N.M."/>
            <person name="Lloyd J.R."/>
        </authorList>
    </citation>
    <scope>NUCLEOTIDE SEQUENCE</scope>
    <source>
        <strain evidence="3">NB2006</strain>
    </source>
</reference>
<dbReference type="EMBL" id="CP063356">
    <property type="protein sequence ID" value="QOY37636.1"/>
    <property type="molecule type" value="Genomic_DNA"/>
</dbReference>
<reference evidence="3 4" key="3">
    <citation type="journal article" date="2019" name="Int. J. Syst. Evol. Microbiol.">
        <title>Anaerobacillus isosaccharinicus sp. nov., an alkaliphilic bacterium which degrades isosaccharinic acid.</title>
        <authorList>
            <person name="Bassil N.M."/>
            <person name="Lloyd J.R."/>
        </authorList>
    </citation>
    <scope>NUCLEOTIDE SEQUENCE [LARGE SCALE GENOMIC DNA]</scope>
    <source>
        <strain evidence="3 4">NB2006</strain>
    </source>
</reference>
<feature type="domain" description="HTH cro/C1-type" evidence="1">
    <location>
        <begin position="174"/>
        <end position="229"/>
    </location>
</feature>
<dbReference type="OrthoDB" id="9808239at2"/>
<name>A0A1S2L3F0_9BACI</name>
<dbReference type="Pfam" id="PF13443">
    <property type="entry name" value="HTH_26"/>
    <property type="match status" value="2"/>
</dbReference>
<protein>
    <submittedName>
        <fullName evidence="3">Helix-turn-helix domain-containing protein</fullName>
    </submittedName>
</protein>
<dbReference type="GO" id="GO:0003677">
    <property type="term" value="F:DNA binding"/>
    <property type="evidence" value="ECO:0007669"/>
    <property type="project" value="InterPro"/>
</dbReference>
<dbReference type="PANTHER" id="PTHR37301:SF1">
    <property type="entry name" value="DNA-BINDING PROTEIN"/>
    <property type="match status" value="1"/>
</dbReference>
<dbReference type="Proteomes" id="UP000180175">
    <property type="component" value="Chromosome"/>
</dbReference>
<dbReference type="PROSITE" id="PS50943">
    <property type="entry name" value="HTH_CROC1"/>
    <property type="match status" value="2"/>
</dbReference>
<dbReference type="InterPro" id="IPR001387">
    <property type="entry name" value="Cro/C1-type_HTH"/>
</dbReference>
<dbReference type="RefSeq" id="WP_071318959.1">
    <property type="nucleotide sequence ID" value="NZ_CP063356.2"/>
</dbReference>
<reference evidence="2 4" key="1">
    <citation type="submission" date="2016-10" db="EMBL/GenBank/DDBJ databases">
        <title>Draft genome sequences of four alkaliphilic bacteria belonging to the Anaerobacillus genus.</title>
        <authorList>
            <person name="Bassil N.M."/>
            <person name="Lloyd J.R."/>
        </authorList>
    </citation>
    <scope>NUCLEOTIDE SEQUENCE [LARGE SCALE GENOMIC DNA]</scope>
    <source>
        <strain evidence="2 4">NB2006</strain>
    </source>
</reference>
<keyword evidence="4" id="KW-1185">Reference proteome</keyword>
<evidence type="ECO:0000313" key="3">
    <source>
        <dbReference type="EMBL" id="QOY37636.1"/>
    </source>
</evidence>
<reference evidence="3 4" key="2">
    <citation type="journal article" date="2017" name="Genome Announc.">
        <title>Draft Genome Sequences of Four Alkaliphilic Bacteria Belonging to the Anaerobacillus Genus.</title>
        <authorList>
            <person name="Bassil N.M."/>
            <person name="Lloyd J.R."/>
        </authorList>
    </citation>
    <scope>NUCLEOTIDE SEQUENCE [LARGE SCALE GENOMIC DNA]</scope>
    <source>
        <strain evidence="3 4">NB2006</strain>
    </source>
</reference>
<organism evidence="2 4">
    <name type="scientific">Anaerobacillus isosaccharinicus</name>
    <dbReference type="NCBI Taxonomy" id="1532552"/>
    <lineage>
        <taxon>Bacteria</taxon>
        <taxon>Bacillati</taxon>
        <taxon>Bacillota</taxon>
        <taxon>Bacilli</taxon>
        <taxon>Bacillales</taxon>
        <taxon>Bacillaceae</taxon>
        <taxon>Anaerobacillus</taxon>
    </lineage>
</organism>
<dbReference type="SMART" id="SM00530">
    <property type="entry name" value="HTH_XRE"/>
    <property type="match status" value="2"/>
</dbReference>
<accession>A0A1S2L3F0</accession>
<dbReference type="InterPro" id="IPR010982">
    <property type="entry name" value="Lambda_DNA-bd_dom_sf"/>
</dbReference>
<dbReference type="SUPFAM" id="SSF47413">
    <property type="entry name" value="lambda repressor-like DNA-binding domains"/>
    <property type="match status" value="2"/>
</dbReference>
<dbReference type="KEGG" id="aia:AWH56_008665"/>